<name>A0AA35M5Z5_9HYPO</name>
<evidence type="ECO:0000313" key="3">
    <source>
        <dbReference type="Proteomes" id="UP001160390"/>
    </source>
</evidence>
<accession>A0AA35M5Z5</accession>
<feature type="region of interest" description="Disordered" evidence="1">
    <location>
        <begin position="706"/>
        <end position="796"/>
    </location>
</feature>
<proteinExistence type="predicted"/>
<evidence type="ECO:0000256" key="1">
    <source>
        <dbReference type="SAM" id="MobiDB-lite"/>
    </source>
</evidence>
<feature type="compositionally biased region" description="Low complexity" evidence="1">
    <location>
        <begin position="183"/>
        <end position="196"/>
    </location>
</feature>
<dbReference type="Proteomes" id="UP001160390">
    <property type="component" value="Unassembled WGS sequence"/>
</dbReference>
<feature type="compositionally biased region" description="Polar residues" evidence="1">
    <location>
        <begin position="433"/>
        <end position="442"/>
    </location>
</feature>
<organism evidence="2 3">
    <name type="scientific">Clonostachys chloroleuca</name>
    <dbReference type="NCBI Taxonomy" id="1926264"/>
    <lineage>
        <taxon>Eukaryota</taxon>
        <taxon>Fungi</taxon>
        <taxon>Dikarya</taxon>
        <taxon>Ascomycota</taxon>
        <taxon>Pezizomycotina</taxon>
        <taxon>Sordariomycetes</taxon>
        <taxon>Hypocreomycetidae</taxon>
        <taxon>Hypocreales</taxon>
        <taxon>Bionectriaceae</taxon>
        <taxon>Clonostachys</taxon>
    </lineage>
</organism>
<feature type="compositionally biased region" description="Basic and acidic residues" evidence="1">
    <location>
        <begin position="463"/>
        <end position="474"/>
    </location>
</feature>
<reference evidence="2" key="1">
    <citation type="submission" date="2023-01" db="EMBL/GenBank/DDBJ databases">
        <authorList>
            <person name="Piombo E."/>
        </authorList>
    </citation>
    <scope>NUCLEOTIDE SEQUENCE</scope>
</reference>
<feature type="compositionally biased region" description="Basic and acidic residues" evidence="1">
    <location>
        <begin position="336"/>
        <end position="359"/>
    </location>
</feature>
<feature type="region of interest" description="Disordered" evidence="1">
    <location>
        <begin position="144"/>
        <end position="485"/>
    </location>
</feature>
<feature type="region of interest" description="Disordered" evidence="1">
    <location>
        <begin position="544"/>
        <end position="668"/>
    </location>
</feature>
<feature type="compositionally biased region" description="Basic and acidic residues" evidence="1">
    <location>
        <begin position="71"/>
        <end position="81"/>
    </location>
</feature>
<feature type="compositionally biased region" description="Polar residues" evidence="1">
    <location>
        <begin position="475"/>
        <end position="485"/>
    </location>
</feature>
<dbReference type="AlphaFoldDB" id="A0AA35M5Z5"/>
<gene>
    <name evidence="2" type="ORF">CCHLO57077_00010168</name>
</gene>
<feature type="compositionally biased region" description="Low complexity" evidence="1">
    <location>
        <begin position="585"/>
        <end position="598"/>
    </location>
</feature>
<feature type="compositionally biased region" description="Basic and acidic residues" evidence="1">
    <location>
        <begin position="383"/>
        <end position="392"/>
    </location>
</feature>
<feature type="compositionally biased region" description="Basic and acidic residues" evidence="1">
    <location>
        <begin position="264"/>
        <end position="304"/>
    </location>
</feature>
<feature type="compositionally biased region" description="Basic residues" evidence="1">
    <location>
        <begin position="105"/>
        <end position="122"/>
    </location>
</feature>
<feature type="compositionally biased region" description="Polar residues" evidence="1">
    <location>
        <begin position="786"/>
        <end position="796"/>
    </location>
</feature>
<keyword evidence="3" id="KW-1185">Reference proteome</keyword>
<feature type="region of interest" description="Disordered" evidence="1">
    <location>
        <begin position="1"/>
        <end position="132"/>
    </location>
</feature>
<comment type="caution">
    <text evidence="2">The sequence shown here is derived from an EMBL/GenBank/DDBJ whole genome shotgun (WGS) entry which is preliminary data.</text>
</comment>
<dbReference type="EMBL" id="CABFNP030001042">
    <property type="protein sequence ID" value="CAI6090942.1"/>
    <property type="molecule type" value="Genomic_DNA"/>
</dbReference>
<evidence type="ECO:0000313" key="2">
    <source>
        <dbReference type="EMBL" id="CAI6090942.1"/>
    </source>
</evidence>
<feature type="compositionally biased region" description="Basic residues" evidence="1">
    <location>
        <begin position="1"/>
        <end position="15"/>
    </location>
</feature>
<sequence>MALWPFRRKSGRKRPLSGAALSDAEGSSAKAHAEGAITRGASQKKQRIEPGPSSQPGRRYSFSPGRQDSLGTEKRRASPDRRARHSRQIDENDLPPQPEWARTPTLHHNKQKKKSARGKNNRKKEERARAAEIKAISEFAPVRPAAEEWTSGRPMRKESKKFKAMPGFGVPRTSDVSIPVPGSIDSSMSSDSDYASFKVSALDSLAPRPTLRYEPGPRSSPSRTPHPGQSRFGLDIGPTRQPTLKGPKRIDELADDLDAGGLRELMEREDRRRERRRQKERERAGRKLARSAEKQKAELAEARKAGTPPPENLERGVAGRELVGLGIDPPSAVRTSSERRESISSSRRKSESSDLEKSAHPPRKSADSGAEPAEEPTPLENELVDKIKHESILEPEPMVLDQPPLEGESKESAKDVPQEPARQDLQPREPKAQESTASLVQPSSRLGSLLRLRRSKSKSTVTSERDQVEEDSLRRSTASSGTRNRLSLTNFIRWGSKRLRKNPTPSSFSNTSRDEMQAAAAAAAAIRAQSIAQAQAEALARLQGQELPRTEPGSGVYISRKQGSLRTKSRFREDLPDYPSPPESPVQSPVQSPDLPVVAESTGDDTRTQPIPIPGASDRQRPRSTSFDRVSSVPSPDANPVLSMSLASVDSEGSWLSGKVSTKRSSAMRESLLRANRITEAPFASSPTNTTQEDLAIADDDYLVRLTPNREPSGFNNLQGDGRPSSDDEDYIDESDAKWGNVGSHPQVVHKHRSTLRSVEGLLNIESEDEEVPAPPSPLSLEDVGSKSTPNAKASN</sequence>
<feature type="compositionally biased region" description="Basic and acidic residues" evidence="1">
    <location>
        <begin position="123"/>
        <end position="132"/>
    </location>
</feature>
<feature type="compositionally biased region" description="Polar residues" evidence="1">
    <location>
        <begin position="623"/>
        <end position="634"/>
    </location>
</feature>
<feature type="compositionally biased region" description="Basic and acidic residues" evidence="1">
    <location>
        <begin position="407"/>
        <end position="432"/>
    </location>
</feature>
<protein>
    <submittedName>
        <fullName evidence="2">Uncharacterized protein</fullName>
    </submittedName>
</protein>